<proteinExistence type="predicted"/>
<dbReference type="InterPro" id="IPR036390">
    <property type="entry name" value="WH_DNA-bd_sf"/>
</dbReference>
<dbReference type="PANTHER" id="PTHR43861">
    <property type="entry name" value="TRANS-ACONITATE 2-METHYLTRANSFERASE-RELATED"/>
    <property type="match status" value="1"/>
</dbReference>
<dbReference type="InterPro" id="IPR029063">
    <property type="entry name" value="SAM-dependent_MTases_sf"/>
</dbReference>
<evidence type="ECO:0000259" key="2">
    <source>
        <dbReference type="Pfam" id="PF13649"/>
    </source>
</evidence>
<dbReference type="InterPro" id="IPR036388">
    <property type="entry name" value="WH-like_DNA-bd_sf"/>
</dbReference>
<evidence type="ECO:0000313" key="3">
    <source>
        <dbReference type="EMBL" id="TQN37372.1"/>
    </source>
</evidence>
<dbReference type="InterPro" id="IPR041698">
    <property type="entry name" value="Methyltransf_25"/>
</dbReference>
<evidence type="ECO:0000256" key="1">
    <source>
        <dbReference type="ARBA" id="ARBA00022679"/>
    </source>
</evidence>
<dbReference type="SUPFAM" id="SSF53335">
    <property type="entry name" value="S-adenosyl-L-methionine-dependent methyltransferases"/>
    <property type="match status" value="1"/>
</dbReference>
<dbReference type="EMBL" id="VFQE01000002">
    <property type="protein sequence ID" value="TQN37372.1"/>
    <property type="molecule type" value="Genomic_DNA"/>
</dbReference>
<feature type="domain" description="Methyltransferase" evidence="2">
    <location>
        <begin position="172"/>
        <end position="275"/>
    </location>
</feature>
<name>A0A543NZW0_9ACTN</name>
<dbReference type="Proteomes" id="UP000319865">
    <property type="component" value="Unassembled WGS sequence"/>
</dbReference>
<dbReference type="SUPFAM" id="SSF46785">
    <property type="entry name" value="Winged helix' DNA-binding domain"/>
    <property type="match status" value="1"/>
</dbReference>
<dbReference type="GO" id="GO:0008168">
    <property type="term" value="F:methyltransferase activity"/>
    <property type="evidence" value="ECO:0007669"/>
    <property type="project" value="UniProtKB-KW"/>
</dbReference>
<dbReference type="Pfam" id="PF13649">
    <property type="entry name" value="Methyltransf_25"/>
    <property type="match status" value="1"/>
</dbReference>
<keyword evidence="1 3" id="KW-0808">Transferase</keyword>
<dbReference type="AlphaFoldDB" id="A0A543NZW0"/>
<dbReference type="CDD" id="cd02440">
    <property type="entry name" value="AdoMet_MTases"/>
    <property type="match status" value="1"/>
</dbReference>
<accession>A0A543NZW0</accession>
<reference evidence="3 4" key="1">
    <citation type="submission" date="2019-06" db="EMBL/GenBank/DDBJ databases">
        <title>Sequencing the genomes of 1000 actinobacteria strains.</title>
        <authorList>
            <person name="Klenk H.-P."/>
        </authorList>
    </citation>
    <scope>NUCLEOTIDE SEQUENCE [LARGE SCALE GENOMIC DNA]</scope>
    <source>
        <strain evidence="3 4">DSM 46837</strain>
    </source>
</reference>
<keyword evidence="4" id="KW-1185">Reference proteome</keyword>
<dbReference type="Gene3D" id="3.40.50.150">
    <property type="entry name" value="Vaccinia Virus protein VP39"/>
    <property type="match status" value="1"/>
</dbReference>
<dbReference type="OrthoDB" id="9800454at2"/>
<dbReference type="Gene3D" id="1.10.10.10">
    <property type="entry name" value="Winged helix-like DNA-binding domain superfamily/Winged helix DNA-binding domain"/>
    <property type="match status" value="1"/>
</dbReference>
<organism evidence="3 4">
    <name type="scientific">Blastococcus colisei</name>
    <dbReference type="NCBI Taxonomy" id="1564162"/>
    <lineage>
        <taxon>Bacteria</taxon>
        <taxon>Bacillati</taxon>
        <taxon>Actinomycetota</taxon>
        <taxon>Actinomycetes</taxon>
        <taxon>Geodermatophilales</taxon>
        <taxon>Geodermatophilaceae</taxon>
        <taxon>Blastococcus</taxon>
    </lineage>
</organism>
<gene>
    <name evidence="3" type="ORF">FHU33_4020</name>
</gene>
<dbReference type="RefSeq" id="WP_142027347.1">
    <property type="nucleotide sequence ID" value="NZ_VFQE01000002.1"/>
</dbReference>
<keyword evidence="3" id="KW-0489">Methyltransferase</keyword>
<comment type="caution">
    <text evidence="3">The sequence shown here is derived from an EMBL/GenBank/DDBJ whole genome shotgun (WGS) entry which is preliminary data.</text>
</comment>
<sequence length="345" mass="36064">MSMVNAGALWKVASGGNPLARIRATRDGLAAVRVNVGAAAVHTGLLDVLAGGDATTEELARELGAVDEALLLAFLRVTVSVGLLSRGEDRPWHLTARGRALVDDDVVRAGYEAFAGLHTAPYRQTAAMLGGGPRCRDMADQGPLIARLSAAMEPLVMHELTRTVRERRPLRVLDIGCGAGLELAAMLDAAPEAQGVGVDLDEGAAALAGRTLHERGLTGRATVLQADVRQPAGGRTGPLADTFDFALLANVIYYLPMAERVPLLREIAGLLAPEGVLFLVSTVATRQFFSRHLDLLLRCQGDGHMAITDVAGLVGQLTEAGFRADTPRAVAPGAPVVTVTATVPG</sequence>
<protein>
    <submittedName>
        <fullName evidence="3">Methyltransferase family protein</fullName>
    </submittedName>
</protein>
<evidence type="ECO:0000313" key="4">
    <source>
        <dbReference type="Proteomes" id="UP000319865"/>
    </source>
</evidence>
<dbReference type="GO" id="GO:0032259">
    <property type="term" value="P:methylation"/>
    <property type="evidence" value="ECO:0007669"/>
    <property type="project" value="UniProtKB-KW"/>
</dbReference>